<evidence type="ECO:0000313" key="1">
    <source>
        <dbReference type="EMBL" id="KMM67129.1"/>
    </source>
</evidence>
<accession>A0A0J6FE26</accession>
<dbReference type="AlphaFoldDB" id="A0A0J6FE26"/>
<gene>
    <name evidence="1" type="ORF">CPAG_03464</name>
</gene>
<sequence>MKGASVTQAGLAVLRQLVTSTSNGAHRLVPHDAGTPPDLFGDLGDQIKHHQDRFKVPPDGRRQNDEIFACRDIHGSGMKPKRLADKPFGLTFASTDAKGLGRGELASLEGRPFMLW</sequence>
<reference evidence="2" key="3">
    <citation type="journal article" date="2010" name="Genome Res.">
        <title>Population genomic sequencing of Coccidioides fungi reveals recent hybridization and transposon control.</title>
        <authorList>
            <person name="Neafsey D.E."/>
            <person name="Barker B.M."/>
            <person name="Sharpton T.J."/>
            <person name="Stajich J.E."/>
            <person name="Park D.J."/>
            <person name="Whiston E."/>
            <person name="Hung C.-Y."/>
            <person name="McMahan C."/>
            <person name="White J."/>
            <person name="Sykes S."/>
            <person name="Heiman D."/>
            <person name="Young S."/>
            <person name="Zeng Q."/>
            <person name="Abouelleil A."/>
            <person name="Aftuck L."/>
            <person name="Bessette D."/>
            <person name="Brown A."/>
            <person name="FitzGerald M."/>
            <person name="Lui A."/>
            <person name="Macdonald J.P."/>
            <person name="Priest M."/>
            <person name="Orbach M.J."/>
            <person name="Galgiani J.N."/>
            <person name="Kirkland T.N."/>
            <person name="Cole G.T."/>
            <person name="Birren B.W."/>
            <person name="Henn M.R."/>
            <person name="Taylor J.W."/>
            <person name="Rounsley S.D."/>
        </authorList>
    </citation>
    <scope>NUCLEOTIDE SEQUENCE [LARGE SCALE GENOMIC DNA]</scope>
    <source>
        <strain evidence="2">RMSCC 3488</strain>
    </source>
</reference>
<reference evidence="1 2" key="1">
    <citation type="submission" date="2007-06" db="EMBL/GenBank/DDBJ databases">
        <title>The Genome Sequence of Coccidioides posadasii RMSCC_3488.</title>
        <authorList>
            <consortium name="Coccidioides Genome Resources Consortium"/>
            <consortium name="The Broad Institute Genome Sequencing Platform"/>
            <person name="Henn M.R."/>
            <person name="Sykes S."/>
            <person name="Young S."/>
            <person name="Jaffe D."/>
            <person name="Berlin A."/>
            <person name="Alvarez P."/>
            <person name="Butler J."/>
            <person name="Gnerre S."/>
            <person name="Grabherr M."/>
            <person name="Mauceli E."/>
            <person name="Brockman W."/>
            <person name="Kodira C."/>
            <person name="Alvarado L."/>
            <person name="Zeng Q."/>
            <person name="Crawford M."/>
            <person name="Antoine C."/>
            <person name="Devon K."/>
            <person name="Galgiani J."/>
            <person name="Orsborn K."/>
            <person name="Lewis M.L."/>
            <person name="Nusbaum C."/>
            <person name="Galagan J."/>
            <person name="Birren B."/>
        </authorList>
    </citation>
    <scope>NUCLEOTIDE SEQUENCE [LARGE SCALE GENOMIC DNA]</scope>
    <source>
        <strain evidence="1 2">RMSCC 3488</strain>
    </source>
</reference>
<dbReference type="EMBL" id="DS268110">
    <property type="protein sequence ID" value="KMM67129.1"/>
    <property type="molecule type" value="Genomic_DNA"/>
</dbReference>
<evidence type="ECO:0000313" key="2">
    <source>
        <dbReference type="Proteomes" id="UP000054567"/>
    </source>
</evidence>
<reference evidence="2" key="2">
    <citation type="journal article" date="2009" name="Genome Res.">
        <title>Comparative genomic analyses of the human fungal pathogens Coccidioides and their relatives.</title>
        <authorList>
            <person name="Sharpton T.J."/>
            <person name="Stajich J.E."/>
            <person name="Rounsley S.D."/>
            <person name="Gardner M.J."/>
            <person name="Wortman J.R."/>
            <person name="Jordar V.S."/>
            <person name="Maiti R."/>
            <person name="Kodira C.D."/>
            <person name="Neafsey D.E."/>
            <person name="Zeng Q."/>
            <person name="Hung C.-Y."/>
            <person name="McMahan C."/>
            <person name="Muszewska A."/>
            <person name="Grynberg M."/>
            <person name="Mandel M.A."/>
            <person name="Kellner E.M."/>
            <person name="Barker B.M."/>
            <person name="Galgiani J.N."/>
            <person name="Orbach M.J."/>
            <person name="Kirkland T.N."/>
            <person name="Cole G.T."/>
            <person name="Henn M.R."/>
            <person name="Birren B.W."/>
            <person name="Taylor J.W."/>
        </authorList>
    </citation>
    <scope>NUCLEOTIDE SEQUENCE [LARGE SCALE GENOMIC DNA]</scope>
    <source>
        <strain evidence="2">RMSCC 3488</strain>
    </source>
</reference>
<name>A0A0J6FE26_COCPO</name>
<dbReference type="VEuPathDB" id="FungiDB:CPAG_03464"/>
<dbReference type="Proteomes" id="UP000054567">
    <property type="component" value="Unassembled WGS sequence"/>
</dbReference>
<organism evidence="1 2">
    <name type="scientific">Coccidioides posadasii RMSCC 3488</name>
    <dbReference type="NCBI Taxonomy" id="454284"/>
    <lineage>
        <taxon>Eukaryota</taxon>
        <taxon>Fungi</taxon>
        <taxon>Dikarya</taxon>
        <taxon>Ascomycota</taxon>
        <taxon>Pezizomycotina</taxon>
        <taxon>Eurotiomycetes</taxon>
        <taxon>Eurotiomycetidae</taxon>
        <taxon>Onygenales</taxon>
        <taxon>Onygenaceae</taxon>
        <taxon>Coccidioides</taxon>
    </lineage>
</organism>
<protein>
    <submittedName>
        <fullName evidence="1">Uncharacterized protein</fullName>
    </submittedName>
</protein>
<proteinExistence type="predicted"/>